<dbReference type="CDD" id="cd00085">
    <property type="entry name" value="HNHc"/>
    <property type="match status" value="1"/>
</dbReference>
<protein>
    <submittedName>
        <fullName evidence="1">HNH endonuclease</fullName>
    </submittedName>
</protein>
<dbReference type="Proteomes" id="UP000327236">
    <property type="component" value="Unassembled WGS sequence"/>
</dbReference>
<gene>
    <name evidence="1" type="ORF">F6H94_04165</name>
</gene>
<keyword evidence="1" id="KW-0255">Endonuclease</keyword>
<dbReference type="OrthoDB" id="9811997at2"/>
<evidence type="ECO:0000313" key="1">
    <source>
        <dbReference type="EMBL" id="KAA9322957.1"/>
    </source>
</evidence>
<accession>A0A5N1IG76</accession>
<dbReference type="AlphaFoldDB" id="A0A5N1IG76"/>
<evidence type="ECO:0000313" key="2">
    <source>
        <dbReference type="Proteomes" id="UP000327236"/>
    </source>
</evidence>
<name>A0A5N1IG76_LACJE</name>
<keyword evidence="1" id="KW-0378">Hydrolase</keyword>
<keyword evidence="1" id="KW-0540">Nuclease</keyword>
<organism evidence="1 2">
    <name type="scientific">Lactobacillus jensenii</name>
    <dbReference type="NCBI Taxonomy" id="109790"/>
    <lineage>
        <taxon>Bacteria</taxon>
        <taxon>Bacillati</taxon>
        <taxon>Bacillota</taxon>
        <taxon>Bacilli</taxon>
        <taxon>Lactobacillales</taxon>
        <taxon>Lactobacillaceae</taxon>
        <taxon>Lactobacillus</taxon>
    </lineage>
</organism>
<proteinExistence type="predicted"/>
<reference evidence="1 2" key="1">
    <citation type="submission" date="2019-09" db="EMBL/GenBank/DDBJ databases">
        <title>Draft genome sequence assemblies of isolates from the urinary tract.</title>
        <authorList>
            <person name="Mores C.R."/>
            <person name="Putonti C."/>
            <person name="Wolfe A.J."/>
        </authorList>
    </citation>
    <scope>NUCLEOTIDE SEQUENCE [LARGE SCALE GENOMIC DNA]</scope>
    <source>
        <strain evidence="1 2">UMB246</strain>
    </source>
</reference>
<dbReference type="EMBL" id="VYWW01000013">
    <property type="protein sequence ID" value="KAA9322957.1"/>
    <property type="molecule type" value="Genomic_DNA"/>
</dbReference>
<comment type="caution">
    <text evidence="1">The sequence shown here is derived from an EMBL/GenBank/DDBJ whole genome shotgun (WGS) entry which is preliminary data.</text>
</comment>
<dbReference type="InterPro" id="IPR003615">
    <property type="entry name" value="HNH_nuc"/>
</dbReference>
<dbReference type="Gene3D" id="1.10.30.50">
    <property type="match status" value="1"/>
</dbReference>
<dbReference type="GO" id="GO:0004519">
    <property type="term" value="F:endonuclease activity"/>
    <property type="evidence" value="ECO:0007669"/>
    <property type="project" value="UniProtKB-KW"/>
</dbReference>
<sequence>MRVHMCGQRGCHTVVPIKQRYCDVHAPLHKYIPKPVSHEQRLLYYKHYNRFERSEEATEFYSSAKWKRVREYVASRDLYTSAVSGRVIDDHDLIVDHIVPRRLCKNPLDTSNLWCLSKGEHTRKTILEQKIAEKKNGDAILKHATKKWWLKVLREKIN</sequence>